<keyword evidence="1" id="KW-0560">Oxidoreductase</keyword>
<dbReference type="EMBL" id="JALIEB010000008">
    <property type="protein sequence ID" value="MCV3272325.1"/>
    <property type="molecule type" value="Genomic_DNA"/>
</dbReference>
<dbReference type="InterPro" id="IPR036188">
    <property type="entry name" value="FAD/NAD-bd_sf"/>
</dbReference>
<dbReference type="RefSeq" id="WP_263844651.1">
    <property type="nucleotide sequence ID" value="NZ_JALIEB010000008.1"/>
</dbReference>
<evidence type="ECO:0000313" key="4">
    <source>
        <dbReference type="Proteomes" id="UP001208690"/>
    </source>
</evidence>
<name>A0ABT3BFG6_9RHOB</name>
<proteinExistence type="predicted"/>
<comment type="caution">
    <text evidence="3">The sequence shown here is derived from an EMBL/GenBank/DDBJ whole genome shotgun (WGS) entry which is preliminary data.</text>
</comment>
<dbReference type="PANTHER" id="PTHR13847">
    <property type="entry name" value="SARCOSINE DEHYDROGENASE-RELATED"/>
    <property type="match status" value="1"/>
</dbReference>
<feature type="domain" description="FAD dependent oxidoreductase" evidence="2">
    <location>
        <begin position="2"/>
        <end position="334"/>
    </location>
</feature>
<dbReference type="SUPFAM" id="SSF51905">
    <property type="entry name" value="FAD/NAD(P)-binding domain"/>
    <property type="match status" value="1"/>
</dbReference>
<protein>
    <submittedName>
        <fullName evidence="3">FAD-binding oxidoreductase</fullName>
    </submittedName>
</protein>
<dbReference type="Gene3D" id="3.30.9.10">
    <property type="entry name" value="D-Amino Acid Oxidase, subunit A, domain 2"/>
    <property type="match status" value="1"/>
</dbReference>
<dbReference type="Gene3D" id="3.50.50.60">
    <property type="entry name" value="FAD/NAD(P)-binding domain"/>
    <property type="match status" value="1"/>
</dbReference>
<sequence length="359" mass="37849">MKIIVVGAGIIGALTAYRLAQAGAEVTVIEARQPASAASGASFGWINASFYLDEDHFRLRCAALEAHRRAQDDLGTTATVWSGCLCWEEAGPGFDAQLAALERLGYPVQVVERAAFAKLEPAVAPPERALLFEAEGAVDLRQLAADALAAAAARGARLITGIEVLDIQERSGRVTAVETSLGALPADHVVVAAGVATQRLMQPFEVPLPMLHRPALILRSEPIEPVLAHVLVAPGQELRQTPDGRLLAPTVASHQSDDSARITSRPDVLAEAAMARVSALLNRPLTWQEVTLAARPMPEDGLPVIGACGPEGLYVSTMHSGATLAPLVAELAAAEVMERGLTNAQAALLAPYRPQRFTA</sequence>
<gene>
    <name evidence="3" type="ORF">MUB52_12880</name>
</gene>
<evidence type="ECO:0000259" key="2">
    <source>
        <dbReference type="Pfam" id="PF01266"/>
    </source>
</evidence>
<organism evidence="3 4">
    <name type="scientific">Roseobacter sinensis</name>
    <dbReference type="NCBI Taxonomy" id="2931391"/>
    <lineage>
        <taxon>Bacteria</taxon>
        <taxon>Pseudomonadati</taxon>
        <taxon>Pseudomonadota</taxon>
        <taxon>Alphaproteobacteria</taxon>
        <taxon>Rhodobacterales</taxon>
        <taxon>Roseobacteraceae</taxon>
        <taxon>Roseobacter</taxon>
    </lineage>
</organism>
<dbReference type="Proteomes" id="UP001208690">
    <property type="component" value="Unassembled WGS sequence"/>
</dbReference>
<keyword evidence="4" id="KW-1185">Reference proteome</keyword>
<evidence type="ECO:0000256" key="1">
    <source>
        <dbReference type="ARBA" id="ARBA00023002"/>
    </source>
</evidence>
<dbReference type="PANTHER" id="PTHR13847:SF289">
    <property type="entry name" value="GLYCINE OXIDASE"/>
    <property type="match status" value="1"/>
</dbReference>
<dbReference type="InterPro" id="IPR006076">
    <property type="entry name" value="FAD-dep_OxRdtase"/>
</dbReference>
<accession>A0ABT3BFG6</accession>
<evidence type="ECO:0000313" key="3">
    <source>
        <dbReference type="EMBL" id="MCV3272325.1"/>
    </source>
</evidence>
<dbReference type="Pfam" id="PF01266">
    <property type="entry name" value="DAO"/>
    <property type="match status" value="1"/>
</dbReference>
<reference evidence="3 4" key="1">
    <citation type="submission" date="2022-04" db="EMBL/GenBank/DDBJ databases">
        <title>Roseobacter sp. WL0113 is a bacterium isolated from neritic sediment.</title>
        <authorList>
            <person name="Wang L."/>
            <person name="He W."/>
            <person name="Zhang D.-F."/>
        </authorList>
    </citation>
    <scope>NUCLEOTIDE SEQUENCE [LARGE SCALE GENOMIC DNA]</scope>
    <source>
        <strain evidence="3 4">WL0113</strain>
    </source>
</reference>